<comment type="caution">
    <text evidence="1">The sequence shown here is derived from an EMBL/GenBank/DDBJ whole genome shotgun (WGS) entry which is preliminary data.</text>
</comment>
<evidence type="ECO:0000313" key="1">
    <source>
        <dbReference type="EMBL" id="CAJ2675603.1"/>
    </source>
</evidence>
<proteinExistence type="predicted"/>
<accession>A0ACB0M4S8</accession>
<reference evidence="1" key="1">
    <citation type="submission" date="2023-10" db="EMBL/GenBank/DDBJ databases">
        <authorList>
            <person name="Rodriguez Cubillos JULIANA M."/>
            <person name="De Vega J."/>
        </authorList>
    </citation>
    <scope>NUCLEOTIDE SEQUENCE</scope>
</reference>
<gene>
    <name evidence="1" type="ORF">MILVUS5_LOCUS38582</name>
</gene>
<organism evidence="1 2">
    <name type="scientific">Trifolium pratense</name>
    <name type="common">Red clover</name>
    <dbReference type="NCBI Taxonomy" id="57577"/>
    <lineage>
        <taxon>Eukaryota</taxon>
        <taxon>Viridiplantae</taxon>
        <taxon>Streptophyta</taxon>
        <taxon>Embryophyta</taxon>
        <taxon>Tracheophyta</taxon>
        <taxon>Spermatophyta</taxon>
        <taxon>Magnoliopsida</taxon>
        <taxon>eudicotyledons</taxon>
        <taxon>Gunneridae</taxon>
        <taxon>Pentapetalae</taxon>
        <taxon>rosids</taxon>
        <taxon>fabids</taxon>
        <taxon>Fabales</taxon>
        <taxon>Fabaceae</taxon>
        <taxon>Papilionoideae</taxon>
        <taxon>50 kb inversion clade</taxon>
        <taxon>NPAAA clade</taxon>
        <taxon>Hologalegina</taxon>
        <taxon>IRL clade</taxon>
        <taxon>Trifolieae</taxon>
        <taxon>Trifolium</taxon>
    </lineage>
</organism>
<name>A0ACB0M4S8_TRIPR</name>
<dbReference type="Proteomes" id="UP001177021">
    <property type="component" value="Unassembled WGS sequence"/>
</dbReference>
<keyword evidence="2" id="KW-1185">Reference proteome</keyword>
<protein>
    <submittedName>
        <fullName evidence="1">Uncharacterized protein</fullName>
    </submittedName>
</protein>
<dbReference type="EMBL" id="CASHSV030000716">
    <property type="protein sequence ID" value="CAJ2675603.1"/>
    <property type="molecule type" value="Genomic_DNA"/>
</dbReference>
<sequence length="250" mass="28475">MLPNNCSTPLEIPIPTSSKFKVHHSICIELQGFIDRILHIILSVESSRPNCTLAIQALCSLHFTLDKANLIIKHCSEASKLYLVITSHKILSRCEKVRNSFALYLTQIQNTVPISLVAEICTILHDLKHTKFSLEFEEDETRKILLSLLEKEFCDSVSMENAEVEAIQNVALRLDIKSSFSLLVEKTSLKKQLEKVNKTNQKDKELLQYLLYLLIKYGKFIFQFQNGNNVCVNQVNIMIIDSVEPIVGNL</sequence>
<evidence type="ECO:0000313" key="2">
    <source>
        <dbReference type="Proteomes" id="UP001177021"/>
    </source>
</evidence>